<dbReference type="Gene3D" id="3.30.1340.30">
    <property type="match status" value="1"/>
</dbReference>
<organism evidence="4">
    <name type="scientific">Telmatobacter sp. DSM 110680</name>
    <dbReference type="NCBI Taxonomy" id="3036704"/>
    <lineage>
        <taxon>Bacteria</taxon>
        <taxon>Pseudomonadati</taxon>
        <taxon>Acidobacteriota</taxon>
        <taxon>Terriglobia</taxon>
        <taxon>Terriglobales</taxon>
        <taxon>Acidobacteriaceae</taxon>
        <taxon>Telmatobacter</taxon>
    </lineage>
</organism>
<feature type="region of interest" description="Disordered" evidence="1">
    <location>
        <begin position="96"/>
        <end position="242"/>
    </location>
</feature>
<dbReference type="AlphaFoldDB" id="A0AAU7DP06"/>
<reference evidence="4" key="1">
    <citation type="submission" date="2023-03" db="EMBL/GenBank/DDBJ databases">
        <title>Edaphobacter sp.</title>
        <authorList>
            <person name="Huber K.J."/>
            <person name="Papendorf J."/>
            <person name="Pilke C."/>
            <person name="Bunk B."/>
            <person name="Sproeer C."/>
            <person name="Pester M."/>
        </authorList>
    </citation>
    <scope>NUCLEOTIDE SEQUENCE</scope>
    <source>
        <strain evidence="4">DSM 110680</strain>
    </source>
</reference>
<dbReference type="PANTHER" id="PTHR34606:SF15">
    <property type="entry name" value="BON DOMAIN-CONTAINING PROTEIN"/>
    <property type="match status" value="1"/>
</dbReference>
<keyword evidence="2" id="KW-0732">Signal</keyword>
<evidence type="ECO:0000256" key="1">
    <source>
        <dbReference type="SAM" id="MobiDB-lite"/>
    </source>
</evidence>
<feature type="compositionally biased region" description="Low complexity" evidence="1">
    <location>
        <begin position="130"/>
        <end position="149"/>
    </location>
</feature>
<sequence>MNKPLILRIFSSVGVIALAGAMALAQDAAPSSAPRSDGQIEMDVVHALDGSQALKNDLITAATIQSEVTLSGTVSSDSSKQLAESIAKTVPGVSKVHNNLKVGNPADDANAQGAPANDPSNGMADAQAAPPQDNGQNPNYNQNPGPDQGAPSINQAPPPNWGDQNQQQQPAYGQQQPPAYGQNQPGYGQQAPPPPGYGQAGPPPGYGQQAPPPGYGQRPDYAQAPPPPRYSLPRGPVTIPQGTLIQVRTNEPVNSKRAKDGEPIQFTVIQDVTFGGVLAIPRGATVHGVIAEVKRSEKGSLTGSNELALELTSLDLMGQSYPLQSDMFKVKGPGKGGRSAGNVVGGALIGAIIGGAIGGGEGAAVGAVAGGGTGAAASAASSGPGVWIPAEALVSFHLATPITVEPVSQQEAMRLAQGLNPGGPNLYRRGPYAYPYRPYPYAPVYYRPYYFTGGYYYWR</sequence>
<dbReference type="EMBL" id="CP121196">
    <property type="protein sequence ID" value="XBH19538.1"/>
    <property type="molecule type" value="Genomic_DNA"/>
</dbReference>
<evidence type="ECO:0000313" key="4">
    <source>
        <dbReference type="EMBL" id="XBH19538.1"/>
    </source>
</evidence>
<dbReference type="InterPro" id="IPR007055">
    <property type="entry name" value="BON_dom"/>
</dbReference>
<accession>A0AAU7DP06</accession>
<feature type="chain" id="PRO_5043716898" evidence="2">
    <location>
        <begin position="26"/>
        <end position="459"/>
    </location>
</feature>
<dbReference type="Pfam" id="PF04972">
    <property type="entry name" value="BON"/>
    <property type="match status" value="1"/>
</dbReference>
<dbReference type="InterPro" id="IPR051686">
    <property type="entry name" value="Lipoprotein_DolP"/>
</dbReference>
<dbReference type="RefSeq" id="WP_348264756.1">
    <property type="nucleotide sequence ID" value="NZ_CP121196.1"/>
</dbReference>
<dbReference type="PANTHER" id="PTHR34606">
    <property type="entry name" value="BON DOMAIN-CONTAINING PROTEIN"/>
    <property type="match status" value="1"/>
</dbReference>
<dbReference type="PROSITE" id="PS50914">
    <property type="entry name" value="BON"/>
    <property type="match status" value="1"/>
</dbReference>
<gene>
    <name evidence="4" type="ORF">P8935_09500</name>
</gene>
<feature type="compositionally biased region" description="Pro residues" evidence="1">
    <location>
        <begin position="191"/>
        <end position="214"/>
    </location>
</feature>
<feature type="compositionally biased region" description="Low complexity" evidence="1">
    <location>
        <begin position="164"/>
        <end position="190"/>
    </location>
</feature>
<feature type="signal peptide" evidence="2">
    <location>
        <begin position="1"/>
        <end position="25"/>
    </location>
</feature>
<protein>
    <submittedName>
        <fullName evidence="4">BON domain-containing protein</fullName>
    </submittedName>
</protein>
<feature type="domain" description="BON" evidence="3">
    <location>
        <begin position="36"/>
        <end position="104"/>
    </location>
</feature>
<evidence type="ECO:0000259" key="3">
    <source>
        <dbReference type="PROSITE" id="PS50914"/>
    </source>
</evidence>
<proteinExistence type="predicted"/>
<name>A0AAU7DP06_9BACT</name>
<evidence type="ECO:0000256" key="2">
    <source>
        <dbReference type="SAM" id="SignalP"/>
    </source>
</evidence>